<feature type="region of interest" description="Disordered" evidence="1">
    <location>
        <begin position="23"/>
        <end position="148"/>
    </location>
</feature>
<feature type="compositionally biased region" description="Acidic residues" evidence="1">
    <location>
        <begin position="80"/>
        <end position="99"/>
    </location>
</feature>
<evidence type="ECO:0000313" key="4">
    <source>
        <dbReference type="Proteomes" id="UP001054902"/>
    </source>
</evidence>
<keyword evidence="2" id="KW-1133">Transmembrane helix</keyword>
<feature type="compositionally biased region" description="Basic and acidic residues" evidence="1">
    <location>
        <begin position="123"/>
        <end position="135"/>
    </location>
</feature>
<organism evidence="3 4">
    <name type="scientific">Chaetoceros tenuissimus</name>
    <dbReference type="NCBI Taxonomy" id="426638"/>
    <lineage>
        <taxon>Eukaryota</taxon>
        <taxon>Sar</taxon>
        <taxon>Stramenopiles</taxon>
        <taxon>Ochrophyta</taxon>
        <taxon>Bacillariophyta</taxon>
        <taxon>Coscinodiscophyceae</taxon>
        <taxon>Chaetocerotophycidae</taxon>
        <taxon>Chaetocerotales</taxon>
        <taxon>Chaetocerotaceae</taxon>
        <taxon>Chaetoceros</taxon>
    </lineage>
</organism>
<name>A0AAD3HDZ9_9STRA</name>
<proteinExistence type="predicted"/>
<evidence type="ECO:0000256" key="2">
    <source>
        <dbReference type="SAM" id="Phobius"/>
    </source>
</evidence>
<evidence type="ECO:0000256" key="1">
    <source>
        <dbReference type="SAM" id="MobiDB-lite"/>
    </source>
</evidence>
<feature type="compositionally biased region" description="Polar residues" evidence="1">
    <location>
        <begin position="29"/>
        <end position="44"/>
    </location>
</feature>
<feature type="transmembrane region" description="Helical" evidence="2">
    <location>
        <begin position="273"/>
        <end position="296"/>
    </location>
</feature>
<reference evidence="3 4" key="1">
    <citation type="journal article" date="2021" name="Sci. Rep.">
        <title>The genome of the diatom Chaetoceros tenuissimus carries an ancient integrated fragment of an extant virus.</title>
        <authorList>
            <person name="Hongo Y."/>
            <person name="Kimura K."/>
            <person name="Takaki Y."/>
            <person name="Yoshida Y."/>
            <person name="Baba S."/>
            <person name="Kobayashi G."/>
            <person name="Nagasaki K."/>
            <person name="Hano T."/>
            <person name="Tomaru Y."/>
        </authorList>
    </citation>
    <scope>NUCLEOTIDE SEQUENCE [LARGE SCALE GENOMIC DNA]</scope>
    <source>
        <strain evidence="3 4">NIES-3715</strain>
    </source>
</reference>
<keyword evidence="2" id="KW-0812">Transmembrane</keyword>
<comment type="caution">
    <text evidence="3">The sequence shown here is derived from an EMBL/GenBank/DDBJ whole genome shotgun (WGS) entry which is preliminary data.</text>
</comment>
<dbReference type="Proteomes" id="UP001054902">
    <property type="component" value="Unassembled WGS sequence"/>
</dbReference>
<keyword evidence="4" id="KW-1185">Reference proteome</keyword>
<feature type="compositionally biased region" description="Low complexity" evidence="1">
    <location>
        <begin position="68"/>
        <end position="79"/>
    </location>
</feature>
<protein>
    <submittedName>
        <fullName evidence="3">Uncharacterized protein</fullName>
    </submittedName>
</protein>
<dbReference type="EMBL" id="BLLK01000069">
    <property type="protein sequence ID" value="GFH60377.1"/>
    <property type="molecule type" value="Genomic_DNA"/>
</dbReference>
<gene>
    <name evidence="3" type="ORF">CTEN210_16853</name>
</gene>
<evidence type="ECO:0000313" key="3">
    <source>
        <dbReference type="EMBL" id="GFH60377.1"/>
    </source>
</evidence>
<accession>A0AAD3HDZ9</accession>
<sequence length="871" mass="95140">MKIGVASDSAVKDSTEVFASVDLLDEGNHANQNTSAMTRQSPSNPYVDEDLSEDSSSHSDSESDSSDSSDSTRSSQVPSDSDDSSDSDVSETSSEDEDVNASAVTTRTGNIKGKLMNSFRKNPGNEREKVMKMESSKPPASTFKHKLKLPQLVNKGAKHQRLAADEDEADRQDEAVEFAAKSSAARNVRMGRDRKPLVESENGSTRAPFRVHDPANFPLEDYTDAEYGISGTPPETYSYTSSNPMSIDYNPRSLKKMEALDSRAEHEKMQRKVIICGFCTTIMISMFIMIASVVSYENHIDVSPAPKNLDGVCSILNTRTEKGHKFCEKKCKEAKCCMQSFDSSCFLEQEDVCTEYSPCGTIHTNFDANTKEHSLLVAPAPKNIGALCSDANIATQDGFLDCQAACNPGLCCLPTTVSTDDSSAPERKLCSLSHADVCEHYSPCKALDGVSKNYGSPLELVNIKCTPHNLKFSEGMEDCGNICKTRSCCFTDSKKANCREDNEVWCNEFAACEQLPSLSTFVDGSSSVSTEVSETSSSTTGTVTVDSCKNMISLNNKYKNACTTICHEASCCFSDMDECEGHIDCDYYEKFCPKVFEYNDNIPNIGGNGGMNDSKNPSPVEVANACHSLATISQKEQCEDKCANFRCCFQNNYDPISCHSKSICDQYSICEELENEVGVTEFDVAEMCSINNLLTGNGYSQCENICEGKMCCFGTDGGCTQVGGRSCSVFEACEILVSDMLLGQNNDGSADFNVMKVCAKDGLGDMENKKICQAVCAGKSCCADNSCNNSKDCENYQFCSNLNAQVVTYEKPKVNLKTVCSLQMLSDSFYRSNCGNLCEPAKCCKENTCRHIADFCEHYGPCYNVWDAIGQ</sequence>
<keyword evidence="2" id="KW-0472">Membrane</keyword>
<dbReference type="AlphaFoldDB" id="A0AAD3HDZ9"/>